<keyword evidence="1" id="KW-0436">Ligase</keyword>
<evidence type="ECO:0000313" key="3">
    <source>
        <dbReference type="Proteomes" id="UP000002051"/>
    </source>
</evidence>
<proteinExistence type="predicted"/>
<sequence length="103" mass="12146">MDLRQPILKKNVLYAERESAGNGCRYGHLSAHKIWGRALKLLPTRVRARRAVYEGAVHLEELNILLGRSCQEYWEQRLQSERVERIKQIKEHWDSQCRAFMGV</sequence>
<dbReference type="AlphaFoldDB" id="A0A072TPV2"/>
<dbReference type="EMBL" id="CM001224">
    <property type="protein sequence ID" value="KEH19407.1"/>
    <property type="molecule type" value="Genomic_DNA"/>
</dbReference>
<evidence type="ECO:0000313" key="2">
    <source>
        <dbReference type="EnsemblPlants" id="KEH19407"/>
    </source>
</evidence>
<dbReference type="PANTHER" id="PTHR46764">
    <property type="entry name" value="E3 UBIQUITIN-PROTEIN LIGASE BAH1"/>
    <property type="match status" value="1"/>
</dbReference>
<reference evidence="1 3" key="2">
    <citation type="journal article" date="2014" name="BMC Genomics">
        <title>An improved genome release (version Mt4.0) for the model legume Medicago truncatula.</title>
        <authorList>
            <person name="Tang H."/>
            <person name="Krishnakumar V."/>
            <person name="Bidwell S."/>
            <person name="Rosen B."/>
            <person name="Chan A."/>
            <person name="Zhou S."/>
            <person name="Gentzbittel L."/>
            <person name="Childs K.L."/>
            <person name="Yandell M."/>
            <person name="Gundlach H."/>
            <person name="Mayer K.F."/>
            <person name="Schwartz D.C."/>
            <person name="Town C.D."/>
        </authorList>
    </citation>
    <scope>GENOME REANNOTATION</scope>
    <source>
        <strain evidence="1">A17</strain>
        <strain evidence="2 3">cv. Jemalong A17</strain>
    </source>
</reference>
<evidence type="ECO:0000313" key="1">
    <source>
        <dbReference type="EMBL" id="KEH19407.1"/>
    </source>
</evidence>
<dbReference type="GO" id="GO:0016874">
    <property type="term" value="F:ligase activity"/>
    <property type="evidence" value="ECO:0007669"/>
    <property type="project" value="UniProtKB-KW"/>
</dbReference>
<dbReference type="Proteomes" id="UP000002051">
    <property type="component" value="Chromosome 8"/>
</dbReference>
<accession>A0A072TPV2</accession>
<reference evidence="2" key="3">
    <citation type="submission" date="2015-04" db="UniProtKB">
        <authorList>
            <consortium name="EnsemblPlants"/>
        </authorList>
    </citation>
    <scope>IDENTIFICATION</scope>
    <source>
        <strain evidence="2">cv. Jemalong A17</strain>
    </source>
</reference>
<dbReference type="EnsemblPlants" id="KEH19407">
    <property type="protein sequence ID" value="KEH19407"/>
    <property type="gene ID" value="MTR_8g058625"/>
</dbReference>
<reference evidence="1 3" key="1">
    <citation type="journal article" date="2011" name="Nature">
        <title>The Medicago genome provides insight into the evolution of rhizobial symbioses.</title>
        <authorList>
            <person name="Young N.D."/>
            <person name="Debelle F."/>
            <person name="Oldroyd G.E."/>
            <person name="Geurts R."/>
            <person name="Cannon S.B."/>
            <person name="Udvardi M.K."/>
            <person name="Benedito V.A."/>
            <person name="Mayer K.F."/>
            <person name="Gouzy J."/>
            <person name="Schoof H."/>
            <person name="Van de Peer Y."/>
            <person name="Proost S."/>
            <person name="Cook D.R."/>
            <person name="Meyers B.C."/>
            <person name="Spannagl M."/>
            <person name="Cheung F."/>
            <person name="De Mita S."/>
            <person name="Krishnakumar V."/>
            <person name="Gundlach H."/>
            <person name="Zhou S."/>
            <person name="Mudge J."/>
            <person name="Bharti A.K."/>
            <person name="Murray J.D."/>
            <person name="Naoumkina M.A."/>
            <person name="Rosen B."/>
            <person name="Silverstein K.A."/>
            <person name="Tang H."/>
            <person name="Rombauts S."/>
            <person name="Zhao P.X."/>
            <person name="Zhou P."/>
            <person name="Barbe V."/>
            <person name="Bardou P."/>
            <person name="Bechner M."/>
            <person name="Bellec A."/>
            <person name="Berger A."/>
            <person name="Berges H."/>
            <person name="Bidwell S."/>
            <person name="Bisseling T."/>
            <person name="Choisne N."/>
            <person name="Couloux A."/>
            <person name="Denny R."/>
            <person name="Deshpande S."/>
            <person name="Dai X."/>
            <person name="Doyle J.J."/>
            <person name="Dudez A.M."/>
            <person name="Farmer A.D."/>
            <person name="Fouteau S."/>
            <person name="Franken C."/>
            <person name="Gibelin C."/>
            <person name="Gish J."/>
            <person name="Goldstein S."/>
            <person name="Gonzalez A.J."/>
            <person name="Green P.J."/>
            <person name="Hallab A."/>
            <person name="Hartog M."/>
            <person name="Hua A."/>
            <person name="Humphray S.J."/>
            <person name="Jeong D.H."/>
            <person name="Jing Y."/>
            <person name="Jocker A."/>
            <person name="Kenton S.M."/>
            <person name="Kim D.J."/>
            <person name="Klee K."/>
            <person name="Lai H."/>
            <person name="Lang C."/>
            <person name="Lin S."/>
            <person name="Macmil S.L."/>
            <person name="Magdelenat G."/>
            <person name="Matthews L."/>
            <person name="McCorrison J."/>
            <person name="Monaghan E.L."/>
            <person name="Mun J.H."/>
            <person name="Najar F.Z."/>
            <person name="Nicholson C."/>
            <person name="Noirot C."/>
            <person name="O'Bleness M."/>
            <person name="Paule C.R."/>
            <person name="Poulain J."/>
            <person name="Prion F."/>
            <person name="Qin B."/>
            <person name="Qu C."/>
            <person name="Retzel E.F."/>
            <person name="Riddle C."/>
            <person name="Sallet E."/>
            <person name="Samain S."/>
            <person name="Samson N."/>
            <person name="Sanders I."/>
            <person name="Saurat O."/>
            <person name="Scarpelli C."/>
            <person name="Schiex T."/>
            <person name="Segurens B."/>
            <person name="Severin A.J."/>
            <person name="Sherrier D.J."/>
            <person name="Shi R."/>
            <person name="Sims S."/>
            <person name="Singer S.R."/>
            <person name="Sinharoy S."/>
            <person name="Sterck L."/>
            <person name="Viollet A."/>
            <person name="Wang B.B."/>
            <person name="Wang K."/>
            <person name="Wang M."/>
            <person name="Wang X."/>
            <person name="Warfsmann J."/>
            <person name="Weissenbach J."/>
            <person name="White D.D."/>
            <person name="White J.D."/>
            <person name="Wiley G.B."/>
            <person name="Wincker P."/>
            <person name="Xing Y."/>
            <person name="Yang L."/>
            <person name="Yao Z."/>
            <person name="Ying F."/>
            <person name="Zhai J."/>
            <person name="Zhou L."/>
            <person name="Zuber A."/>
            <person name="Denarie J."/>
            <person name="Dixon R.A."/>
            <person name="May G.D."/>
            <person name="Schwartz D.C."/>
            <person name="Rogers J."/>
            <person name="Quetier F."/>
            <person name="Town C.D."/>
            <person name="Roe B.A."/>
        </authorList>
    </citation>
    <scope>NUCLEOTIDE SEQUENCE [LARGE SCALE GENOMIC DNA]</scope>
    <source>
        <strain evidence="1">A17</strain>
        <strain evidence="2 3">cv. Jemalong A17</strain>
    </source>
</reference>
<name>A0A072TPV2_MEDTR</name>
<dbReference type="PANTHER" id="PTHR46764:SF1">
    <property type="entry name" value="E3 UBIQUITIN-PROTEIN LIGASE NLA"/>
    <property type="match status" value="1"/>
</dbReference>
<dbReference type="InterPro" id="IPR033326">
    <property type="entry name" value="BAH1"/>
</dbReference>
<dbReference type="STRING" id="3880.A0A072TPV2"/>
<gene>
    <name evidence="1" type="ordered locus">MTR_8g058625</name>
</gene>
<dbReference type="HOGENOM" id="CLU_2267797_0_0_1"/>
<keyword evidence="3" id="KW-1185">Reference proteome</keyword>
<protein>
    <submittedName>
        <fullName evidence="1">Ubiquitin-protein ligase, putative</fullName>
    </submittedName>
</protein>
<dbReference type="PaxDb" id="3880-AES82145"/>
<organism evidence="1 3">
    <name type="scientific">Medicago truncatula</name>
    <name type="common">Barrel medic</name>
    <name type="synonym">Medicago tribuloides</name>
    <dbReference type="NCBI Taxonomy" id="3880"/>
    <lineage>
        <taxon>Eukaryota</taxon>
        <taxon>Viridiplantae</taxon>
        <taxon>Streptophyta</taxon>
        <taxon>Embryophyta</taxon>
        <taxon>Tracheophyta</taxon>
        <taxon>Spermatophyta</taxon>
        <taxon>Magnoliopsida</taxon>
        <taxon>eudicotyledons</taxon>
        <taxon>Gunneridae</taxon>
        <taxon>Pentapetalae</taxon>
        <taxon>rosids</taxon>
        <taxon>fabids</taxon>
        <taxon>Fabales</taxon>
        <taxon>Fabaceae</taxon>
        <taxon>Papilionoideae</taxon>
        <taxon>50 kb inversion clade</taxon>
        <taxon>NPAAA clade</taxon>
        <taxon>Hologalegina</taxon>
        <taxon>IRL clade</taxon>
        <taxon>Trifolieae</taxon>
        <taxon>Medicago</taxon>
    </lineage>
</organism>